<dbReference type="EMBL" id="OW152828">
    <property type="protein sequence ID" value="CAH2046179.1"/>
    <property type="molecule type" value="Genomic_DNA"/>
</dbReference>
<proteinExistence type="predicted"/>
<evidence type="ECO:0000313" key="2">
    <source>
        <dbReference type="Proteomes" id="UP000837857"/>
    </source>
</evidence>
<evidence type="ECO:0000313" key="1">
    <source>
        <dbReference type="EMBL" id="CAH2046179.1"/>
    </source>
</evidence>
<reference evidence="1" key="1">
    <citation type="submission" date="2022-03" db="EMBL/GenBank/DDBJ databases">
        <authorList>
            <person name="Martin H S."/>
        </authorList>
    </citation>
    <scope>NUCLEOTIDE SEQUENCE</scope>
</reference>
<dbReference type="Proteomes" id="UP000837857">
    <property type="component" value="Chromosome 16"/>
</dbReference>
<name>A0ABN8I982_9NEOP</name>
<keyword evidence="2" id="KW-1185">Reference proteome</keyword>
<sequence>MWRTVLNKKQELPEADSGRILMRHVTRALHYLDAIKRSSTVHWLPFSATSTRLRSVNADVANEPATAARHDTKSPAVYCRTCNATLAGCLGRALSVSSSLGHCVNIGNGDSIGGSIGSVIECTICSSPPPPPLSFLITWPTGANPSAEEGGGAASVTLLRSQLALMRCTARGLKCALTRPRGFCLTTVPIGFNYTRN</sequence>
<accession>A0ABN8I982</accession>
<organism evidence="1 2">
    <name type="scientific">Iphiclides podalirius</name>
    <name type="common">scarce swallowtail</name>
    <dbReference type="NCBI Taxonomy" id="110791"/>
    <lineage>
        <taxon>Eukaryota</taxon>
        <taxon>Metazoa</taxon>
        <taxon>Ecdysozoa</taxon>
        <taxon>Arthropoda</taxon>
        <taxon>Hexapoda</taxon>
        <taxon>Insecta</taxon>
        <taxon>Pterygota</taxon>
        <taxon>Neoptera</taxon>
        <taxon>Endopterygota</taxon>
        <taxon>Lepidoptera</taxon>
        <taxon>Glossata</taxon>
        <taxon>Ditrysia</taxon>
        <taxon>Papilionoidea</taxon>
        <taxon>Papilionidae</taxon>
        <taxon>Papilioninae</taxon>
        <taxon>Iphiclides</taxon>
    </lineage>
</organism>
<feature type="non-terminal residue" evidence="1">
    <location>
        <position position="1"/>
    </location>
</feature>
<gene>
    <name evidence="1" type="ORF">IPOD504_LOCUS5405</name>
</gene>
<protein>
    <submittedName>
        <fullName evidence="1">Uncharacterized protein</fullName>
    </submittedName>
</protein>